<reference evidence="1 2" key="2">
    <citation type="submission" date="2017-09" db="EMBL/GenBank/DDBJ databases">
        <title>Extensive intraspecific genome diversity in a model arbuscular mycorrhizal fungus.</title>
        <authorList>
            <person name="Chen E.C."/>
            <person name="Morin E."/>
            <person name="Beaudet D."/>
            <person name="Noel J."/>
            <person name="Ndikumana S."/>
            <person name="Charron P."/>
            <person name="St-Onge C."/>
            <person name="Giorgi J."/>
            <person name="Grigoriev I.V."/>
            <person name="Roux C."/>
            <person name="Martin F.M."/>
            <person name="Corradi N."/>
        </authorList>
    </citation>
    <scope>NUCLEOTIDE SEQUENCE [LARGE SCALE GENOMIC DNA]</scope>
    <source>
        <strain evidence="1 2">A5</strain>
    </source>
</reference>
<dbReference type="AlphaFoldDB" id="A0A2I1EH14"/>
<reference evidence="1 2" key="1">
    <citation type="submission" date="2016-04" db="EMBL/GenBank/DDBJ databases">
        <title>Genome analyses suggest a sexual origin of heterokaryosis in a supposedly ancient asexual fungus.</title>
        <authorList>
            <person name="Ropars J."/>
            <person name="Sedzielewska K."/>
            <person name="Noel J."/>
            <person name="Charron P."/>
            <person name="Farinelli L."/>
            <person name="Marton T."/>
            <person name="Kruger M."/>
            <person name="Pelin A."/>
            <person name="Brachmann A."/>
            <person name="Corradi N."/>
        </authorList>
    </citation>
    <scope>NUCLEOTIDE SEQUENCE [LARGE SCALE GENOMIC DNA]</scope>
    <source>
        <strain evidence="1 2">A5</strain>
    </source>
</reference>
<dbReference type="EMBL" id="LLXJ01003363">
    <property type="protein sequence ID" value="PKB97174.1"/>
    <property type="molecule type" value="Genomic_DNA"/>
</dbReference>
<evidence type="ECO:0000313" key="1">
    <source>
        <dbReference type="EMBL" id="PKB97174.1"/>
    </source>
</evidence>
<gene>
    <name evidence="1" type="ORF">RhiirA5_433597</name>
</gene>
<organism evidence="1 2">
    <name type="scientific">Rhizophagus irregularis</name>
    <dbReference type="NCBI Taxonomy" id="588596"/>
    <lineage>
        <taxon>Eukaryota</taxon>
        <taxon>Fungi</taxon>
        <taxon>Fungi incertae sedis</taxon>
        <taxon>Mucoromycota</taxon>
        <taxon>Glomeromycotina</taxon>
        <taxon>Glomeromycetes</taxon>
        <taxon>Glomerales</taxon>
        <taxon>Glomeraceae</taxon>
        <taxon>Rhizophagus</taxon>
    </lineage>
</organism>
<dbReference type="Proteomes" id="UP000232722">
    <property type="component" value="Unassembled WGS sequence"/>
</dbReference>
<accession>A0A2I1EH14</accession>
<comment type="caution">
    <text evidence="1">The sequence shown here is derived from an EMBL/GenBank/DDBJ whole genome shotgun (WGS) entry which is preliminary data.</text>
</comment>
<evidence type="ECO:0000313" key="2">
    <source>
        <dbReference type="Proteomes" id="UP000232722"/>
    </source>
</evidence>
<protein>
    <submittedName>
        <fullName evidence="1">Uncharacterized protein</fullName>
    </submittedName>
</protein>
<name>A0A2I1EH14_9GLOM</name>
<sequence length="119" mass="14331">MFNAKLEAKKIKEKYALQAFKKLDDKENEKNDFIVVKDYIKNTIHNGRRYGKRPTDEKSRQTYWKGWSFQEKQQNLVSKEEHEELDELNNKFSERLDNLEKNKELSNEEGTTSKEKDKK</sequence>
<proteinExistence type="predicted"/>